<keyword evidence="2 4" id="KW-0863">Zinc-finger</keyword>
<evidence type="ECO:0000256" key="5">
    <source>
        <dbReference type="SAM" id="MobiDB-lite"/>
    </source>
</evidence>
<feature type="compositionally biased region" description="Low complexity" evidence="5">
    <location>
        <begin position="96"/>
        <end position="105"/>
    </location>
</feature>
<dbReference type="Proteomes" id="UP000726737">
    <property type="component" value="Unassembled WGS sequence"/>
</dbReference>
<feature type="compositionally biased region" description="Basic and acidic residues" evidence="5">
    <location>
        <begin position="308"/>
        <end position="319"/>
    </location>
</feature>
<accession>A0A9P6PQE8</accession>
<feature type="compositionally biased region" description="Polar residues" evidence="5">
    <location>
        <begin position="411"/>
        <end position="421"/>
    </location>
</feature>
<evidence type="ECO:0000256" key="2">
    <source>
        <dbReference type="ARBA" id="ARBA00022771"/>
    </source>
</evidence>
<feature type="compositionally biased region" description="Polar residues" evidence="5">
    <location>
        <begin position="110"/>
        <end position="124"/>
    </location>
</feature>
<feature type="compositionally biased region" description="Basic and acidic residues" evidence="5">
    <location>
        <begin position="667"/>
        <end position="707"/>
    </location>
</feature>
<evidence type="ECO:0000313" key="8">
    <source>
        <dbReference type="Proteomes" id="UP000726737"/>
    </source>
</evidence>
<feature type="compositionally biased region" description="Basic and acidic residues" evidence="5">
    <location>
        <begin position="366"/>
        <end position="375"/>
    </location>
</feature>
<dbReference type="InterPro" id="IPR013087">
    <property type="entry name" value="Znf_C2H2_type"/>
</dbReference>
<feature type="compositionally biased region" description="Basic and acidic residues" evidence="5">
    <location>
        <begin position="422"/>
        <end position="439"/>
    </location>
</feature>
<feature type="compositionally biased region" description="Basic and acidic residues" evidence="5">
    <location>
        <begin position="193"/>
        <end position="207"/>
    </location>
</feature>
<dbReference type="OrthoDB" id="4748970at2759"/>
<sequence>ARAFSRLHDCNRHMRTHWRIKPYSCPECHRNFVRQDALTRHLRLDFGHNRCSGYPGPSPGTGANPEKTDESADDAMLGTPADTLIKTEREGTMIQPSAPLSSRSSPPSPNQVAPTGPSRVSYTETPEMDKKRPLAPMTGDIRTTLKSNPAPESQQIMQELKEEREHSVHHGIGVQARYPSASVAPISFVHRGTPTERRAATPTDGRDGSSLPPQHARSISLSSFTQSQPPIPTSHVSSPMNLVASTGPPMAPLTSGSSPHHATLDRRATAPISRTEASWAVHGHEPVSPRTAEFFNGVPSRQSAPGHAIDRPENVYGPEYDHAHSRTRLMAEYPSSFQDPRRPSPEPRPSSEWDASRQGNPGQWGWDHRTQESKYRHPTWSVPPDIASLAHQRPDEQPPRPSPMPPPRASTMDSWPRNSSRLSHDPRDDMINRELRDGPMRMMPPTSSSSYSSSPYPREPGTDGHIRVIPSGAPANMRPSESFRRSEQDRDPRQRSMTDMDHVRRPGMAWSEQRSRSYHEQDGTMDARPRFDSHAGNFQRTHEHAVRPPTGEAASSLPERPHVYSGMVGVERMYPESAPYHERDHPRDPVGAFSMRDYRPTRSHSTVEYESERSAMQRQARFVGEPKPLLHNVRRSMSPVPPPLHLHSTMDDARLYDAGGSRYPYPMERKGPYSREDMERMSSRSFRHEERIVMSPVPREETGRDHNGYFVEPGMTRSYHDPRSYVSPAQRFSEVRHRHPDPRQDSVRRERHSIDAPPGVSGLNVTPPSSKRTLSAASLASR</sequence>
<name>A0A9P6PQE8_9FUNG</name>
<feature type="compositionally biased region" description="Polar residues" evidence="5">
    <location>
        <begin position="763"/>
        <end position="782"/>
    </location>
</feature>
<evidence type="ECO:0000256" key="4">
    <source>
        <dbReference type="PROSITE-ProRule" id="PRU00042"/>
    </source>
</evidence>
<feature type="compositionally biased region" description="Basic and acidic residues" evidence="5">
    <location>
        <begin position="339"/>
        <end position="355"/>
    </location>
</feature>
<dbReference type="PROSITE" id="PS50157">
    <property type="entry name" value="ZINC_FINGER_C2H2_2"/>
    <property type="match status" value="1"/>
</dbReference>
<dbReference type="AlphaFoldDB" id="A0A9P6PQE8"/>
<feature type="region of interest" description="Disordered" evidence="5">
    <location>
        <begin position="95"/>
        <end position="135"/>
    </location>
</feature>
<feature type="compositionally biased region" description="Low complexity" evidence="5">
    <location>
        <begin position="440"/>
        <end position="456"/>
    </location>
</feature>
<feature type="compositionally biased region" description="Basic and acidic residues" evidence="5">
    <location>
        <begin position="579"/>
        <end position="588"/>
    </location>
</feature>
<reference evidence="7" key="1">
    <citation type="journal article" date="2020" name="Fungal Divers.">
        <title>Resolving the Mortierellaceae phylogeny through synthesis of multi-gene phylogenetics and phylogenomics.</title>
        <authorList>
            <person name="Vandepol N."/>
            <person name="Liber J."/>
            <person name="Desiro A."/>
            <person name="Na H."/>
            <person name="Kennedy M."/>
            <person name="Barry K."/>
            <person name="Grigoriev I.V."/>
            <person name="Miller A.N."/>
            <person name="O'Donnell K."/>
            <person name="Stajich J.E."/>
            <person name="Bonito G."/>
        </authorList>
    </citation>
    <scope>NUCLEOTIDE SEQUENCE</scope>
    <source>
        <strain evidence="7">KOD948</strain>
    </source>
</reference>
<keyword evidence="1" id="KW-0479">Metal-binding</keyword>
<feature type="compositionally biased region" description="Basic and acidic residues" evidence="5">
    <location>
        <begin position="513"/>
        <end position="533"/>
    </location>
</feature>
<dbReference type="SUPFAM" id="SSF57667">
    <property type="entry name" value="beta-beta-alpha zinc fingers"/>
    <property type="match status" value="1"/>
</dbReference>
<proteinExistence type="predicted"/>
<dbReference type="GO" id="GO:0008270">
    <property type="term" value="F:zinc ion binding"/>
    <property type="evidence" value="ECO:0007669"/>
    <property type="project" value="UniProtKB-KW"/>
</dbReference>
<dbReference type="InterPro" id="IPR036236">
    <property type="entry name" value="Znf_C2H2_sf"/>
</dbReference>
<feature type="region of interest" description="Disordered" evidence="5">
    <location>
        <begin position="577"/>
        <end position="782"/>
    </location>
</feature>
<evidence type="ECO:0000256" key="1">
    <source>
        <dbReference type="ARBA" id="ARBA00022723"/>
    </source>
</evidence>
<feature type="region of interest" description="Disordered" evidence="5">
    <location>
        <begin position="292"/>
        <end position="319"/>
    </location>
</feature>
<feature type="compositionally biased region" description="Pro residues" evidence="5">
    <location>
        <begin position="399"/>
        <end position="408"/>
    </location>
</feature>
<organism evidence="7 8">
    <name type="scientific">Mortierella polycephala</name>
    <dbReference type="NCBI Taxonomy" id="41804"/>
    <lineage>
        <taxon>Eukaryota</taxon>
        <taxon>Fungi</taxon>
        <taxon>Fungi incertae sedis</taxon>
        <taxon>Mucoromycota</taxon>
        <taxon>Mortierellomycotina</taxon>
        <taxon>Mortierellomycetes</taxon>
        <taxon>Mortierellales</taxon>
        <taxon>Mortierellaceae</taxon>
        <taxon>Mortierella</taxon>
    </lineage>
</organism>
<evidence type="ECO:0000313" key="7">
    <source>
        <dbReference type="EMBL" id="KAG0249912.1"/>
    </source>
</evidence>
<dbReference type="EMBL" id="JAAAJA010000748">
    <property type="protein sequence ID" value="KAG0249912.1"/>
    <property type="molecule type" value="Genomic_DNA"/>
</dbReference>
<feature type="region of interest" description="Disordered" evidence="5">
    <location>
        <begin position="48"/>
        <end position="76"/>
    </location>
</feature>
<feature type="domain" description="C2H2-type" evidence="6">
    <location>
        <begin position="23"/>
        <end position="50"/>
    </location>
</feature>
<feature type="compositionally biased region" description="Basic and acidic residues" evidence="5">
    <location>
        <begin position="596"/>
        <end position="615"/>
    </location>
</feature>
<feature type="region of interest" description="Disordered" evidence="5">
    <location>
        <begin position="333"/>
        <end position="561"/>
    </location>
</feature>
<feature type="region of interest" description="Disordered" evidence="5">
    <location>
        <begin position="191"/>
        <end position="263"/>
    </location>
</feature>
<feature type="non-terminal residue" evidence="7">
    <location>
        <position position="1"/>
    </location>
</feature>
<comment type="caution">
    <text evidence="7">The sequence shown here is derived from an EMBL/GenBank/DDBJ whole genome shotgun (WGS) entry which is preliminary data.</text>
</comment>
<dbReference type="Gene3D" id="3.30.160.60">
    <property type="entry name" value="Classic Zinc Finger"/>
    <property type="match status" value="1"/>
</dbReference>
<dbReference type="FunFam" id="3.30.160.60:FF:002343">
    <property type="entry name" value="Zinc finger protein 33A"/>
    <property type="match status" value="1"/>
</dbReference>
<keyword evidence="8" id="KW-1185">Reference proteome</keyword>
<feature type="compositionally biased region" description="Basic and acidic residues" evidence="5">
    <location>
        <begin position="481"/>
        <end position="504"/>
    </location>
</feature>
<evidence type="ECO:0000256" key="3">
    <source>
        <dbReference type="ARBA" id="ARBA00022833"/>
    </source>
</evidence>
<keyword evidence="3" id="KW-0862">Zinc</keyword>
<protein>
    <recommendedName>
        <fullName evidence="6">C2H2-type domain-containing protein</fullName>
    </recommendedName>
</protein>
<feature type="compositionally biased region" description="Basic and acidic residues" evidence="5">
    <location>
        <begin position="741"/>
        <end position="754"/>
    </location>
</feature>
<evidence type="ECO:0000259" key="6">
    <source>
        <dbReference type="PROSITE" id="PS50157"/>
    </source>
</evidence>
<gene>
    <name evidence="7" type="ORF">BG011_008806</name>
</gene>
<feature type="compositionally biased region" description="Polar residues" evidence="5">
    <location>
        <begin position="217"/>
        <end position="244"/>
    </location>
</feature>